<dbReference type="InterPro" id="IPR000048">
    <property type="entry name" value="IQ_motif_EF-hand-BS"/>
</dbReference>
<dbReference type="PROSITE" id="PS50293">
    <property type="entry name" value="TPR_REGION"/>
    <property type="match status" value="1"/>
</dbReference>
<reference evidence="5" key="1">
    <citation type="submission" date="2023-04" db="EMBL/GenBank/DDBJ databases">
        <title>Phytophthora lilii NBRC 32176.</title>
        <authorList>
            <person name="Ichikawa N."/>
            <person name="Sato H."/>
            <person name="Tonouchi N."/>
        </authorList>
    </citation>
    <scope>NUCLEOTIDE SEQUENCE</scope>
    <source>
        <strain evidence="5">NBRC 32176</strain>
    </source>
</reference>
<dbReference type="Gene3D" id="1.25.40.10">
    <property type="entry name" value="Tetratricopeptide repeat domain"/>
    <property type="match status" value="1"/>
</dbReference>
<dbReference type="Pfam" id="PF00612">
    <property type="entry name" value="IQ"/>
    <property type="match status" value="1"/>
</dbReference>
<accession>A0A9W6WUH2</accession>
<feature type="region of interest" description="Disordered" evidence="4">
    <location>
        <begin position="153"/>
        <end position="173"/>
    </location>
</feature>
<feature type="region of interest" description="Disordered" evidence="4">
    <location>
        <begin position="380"/>
        <end position="490"/>
    </location>
</feature>
<feature type="region of interest" description="Disordered" evidence="4">
    <location>
        <begin position="52"/>
        <end position="110"/>
    </location>
</feature>
<dbReference type="Proteomes" id="UP001165083">
    <property type="component" value="Unassembled WGS sequence"/>
</dbReference>
<feature type="region of interest" description="Disordered" evidence="4">
    <location>
        <begin position="250"/>
        <end position="333"/>
    </location>
</feature>
<name>A0A9W6WUH2_9STRA</name>
<evidence type="ECO:0000256" key="4">
    <source>
        <dbReference type="SAM" id="MobiDB-lite"/>
    </source>
</evidence>
<dbReference type="PROSITE" id="PS50096">
    <property type="entry name" value="IQ"/>
    <property type="match status" value="1"/>
</dbReference>
<feature type="region of interest" description="Disordered" evidence="4">
    <location>
        <begin position="500"/>
        <end position="519"/>
    </location>
</feature>
<protein>
    <submittedName>
        <fullName evidence="5">Unnamed protein product</fullName>
    </submittedName>
</protein>
<proteinExistence type="predicted"/>
<feature type="repeat" description="TPR" evidence="3">
    <location>
        <begin position="562"/>
        <end position="595"/>
    </location>
</feature>
<dbReference type="EMBL" id="BSXW01000275">
    <property type="protein sequence ID" value="GMF17221.1"/>
    <property type="molecule type" value="Genomic_DNA"/>
</dbReference>
<comment type="caution">
    <text evidence="5">The sequence shown here is derived from an EMBL/GenBank/DDBJ whole genome shotgun (WGS) entry which is preliminary data.</text>
</comment>
<sequence>MLASNLVHAIEDSKHTVNISAYHAEKAARVRRQSATYTDMIVAAITAKPKQSLLSPSASRRSSTASCRRAPQAGIGASELARSRAMIKSAPSAEKSGPEHDSSQPVGQQRQSFALAVDPPKLSANYRLLFGQTLKKNEIQPLQLHQSSNSEVIEAGAQQERRDRPSSSLTKKSLPLELTSRSLATAIYSGGSIFVEPSPLSKRLPHRGSLSAGGVRRKLTVLKRVQRAQTEYLPSTKLASLDFVDHSTIVDKPKRSPQPVEPEAQEADATLSFRKNDEDENDASTGVITAEKEEQDEREDDEEAYEDDFDTTGDDEDTDKKMPTRDTTASDGELIDMLHDISAEDHSTSSPVTTLKLTEVKAATTIQRHVRGRLVRQAFTRPSSSSKTPVRPPEYKGPRRITSKREINGSNREARKGGKMTLSARAHRQVHSQGRDKFSRKQTIPRGASKAATSSACPANTVKMSSVGGQRQSSETNNQLSSPSKSPQLGEFSALKNATTSMNEVEPEQRAEEVKGPPDPEALKQIQALYAEGLQHHKENHLGLAIECYEKALVIPGGQDFASLHVNLGSALMAQNKFSEALEFFEQAKRIQPNNVKAMYNNSLALLHLNRPREAQQLVRLSLSLKKTGIRFVRSNVTHCIA</sequence>
<dbReference type="InterPro" id="IPR019734">
    <property type="entry name" value="TPR_rpt"/>
</dbReference>
<dbReference type="SUPFAM" id="SSF48452">
    <property type="entry name" value="TPR-like"/>
    <property type="match status" value="1"/>
</dbReference>
<dbReference type="Pfam" id="PF00515">
    <property type="entry name" value="TPR_1"/>
    <property type="match status" value="1"/>
</dbReference>
<evidence type="ECO:0000256" key="3">
    <source>
        <dbReference type="PROSITE-ProRule" id="PRU00339"/>
    </source>
</evidence>
<feature type="compositionally biased region" description="Basic and acidic residues" evidence="4">
    <location>
        <begin position="393"/>
        <end position="416"/>
    </location>
</feature>
<dbReference type="OrthoDB" id="2017782at2759"/>
<organism evidence="5 6">
    <name type="scientific">Phytophthora lilii</name>
    <dbReference type="NCBI Taxonomy" id="2077276"/>
    <lineage>
        <taxon>Eukaryota</taxon>
        <taxon>Sar</taxon>
        <taxon>Stramenopiles</taxon>
        <taxon>Oomycota</taxon>
        <taxon>Peronosporomycetes</taxon>
        <taxon>Peronosporales</taxon>
        <taxon>Peronosporaceae</taxon>
        <taxon>Phytophthora</taxon>
    </lineage>
</organism>
<feature type="compositionally biased region" description="Acidic residues" evidence="4">
    <location>
        <begin position="293"/>
        <end position="317"/>
    </location>
</feature>
<gene>
    <name evidence="5" type="ORF">Plil01_000626700</name>
</gene>
<dbReference type="PANTHER" id="PTHR44943:SF8">
    <property type="entry name" value="TPR REPEAT-CONTAINING PROTEIN MJ0263"/>
    <property type="match status" value="1"/>
</dbReference>
<dbReference type="SMART" id="SM00028">
    <property type="entry name" value="TPR"/>
    <property type="match status" value="2"/>
</dbReference>
<dbReference type="InterPro" id="IPR051685">
    <property type="entry name" value="Ycf3/AcsC/BcsC/TPR_MFPF"/>
</dbReference>
<evidence type="ECO:0000256" key="2">
    <source>
        <dbReference type="ARBA" id="ARBA00022803"/>
    </source>
</evidence>
<keyword evidence="1" id="KW-0677">Repeat</keyword>
<evidence type="ECO:0000256" key="1">
    <source>
        <dbReference type="ARBA" id="ARBA00022737"/>
    </source>
</evidence>
<feature type="compositionally biased region" description="Polar residues" evidence="4">
    <location>
        <begin position="451"/>
        <end position="487"/>
    </location>
</feature>
<evidence type="ECO:0000313" key="6">
    <source>
        <dbReference type="Proteomes" id="UP001165083"/>
    </source>
</evidence>
<keyword evidence="2 3" id="KW-0802">TPR repeat</keyword>
<dbReference type="AlphaFoldDB" id="A0A9W6WUH2"/>
<keyword evidence="6" id="KW-1185">Reference proteome</keyword>
<feature type="compositionally biased region" description="Low complexity" evidence="4">
    <location>
        <begin position="52"/>
        <end position="71"/>
    </location>
</feature>
<dbReference type="InterPro" id="IPR011990">
    <property type="entry name" value="TPR-like_helical_dom_sf"/>
</dbReference>
<dbReference type="PANTHER" id="PTHR44943">
    <property type="entry name" value="CELLULOSE SYNTHASE OPERON PROTEIN C"/>
    <property type="match status" value="1"/>
</dbReference>
<dbReference type="PROSITE" id="PS50005">
    <property type="entry name" value="TPR"/>
    <property type="match status" value="1"/>
</dbReference>
<evidence type="ECO:0000313" key="5">
    <source>
        <dbReference type="EMBL" id="GMF17221.1"/>
    </source>
</evidence>
<feature type="compositionally biased region" description="Basic and acidic residues" evidence="4">
    <location>
        <begin position="507"/>
        <end position="519"/>
    </location>
</feature>